<dbReference type="InterPro" id="IPR036291">
    <property type="entry name" value="NAD(P)-bd_dom_sf"/>
</dbReference>
<comment type="caution">
    <text evidence="9">The sequence shown here is derived from an EMBL/GenBank/DDBJ whole genome shotgun (WGS) entry which is preliminary data.</text>
</comment>
<dbReference type="Gene3D" id="3.40.50.720">
    <property type="entry name" value="NAD(P)-binding Rossmann-like Domain"/>
    <property type="match status" value="1"/>
</dbReference>
<keyword evidence="4" id="KW-0812">Transmembrane</keyword>
<evidence type="ECO:0000313" key="10">
    <source>
        <dbReference type="Proteomes" id="UP000222542"/>
    </source>
</evidence>
<evidence type="ECO:0000313" key="9">
    <source>
        <dbReference type="EMBL" id="PHT87172.1"/>
    </source>
</evidence>
<dbReference type="Pfam" id="PF07991">
    <property type="entry name" value="KARI_N"/>
    <property type="match status" value="1"/>
</dbReference>
<evidence type="ECO:0000256" key="1">
    <source>
        <dbReference type="ARBA" id="ARBA00004477"/>
    </source>
</evidence>
<comment type="pathway">
    <text evidence="2">Glycolipid biosynthesis; glycosylphosphatidylinositol-anchor biosynthesis.</text>
</comment>
<feature type="domain" description="KARI N-terminal Rossmann" evidence="8">
    <location>
        <begin position="72"/>
        <end position="130"/>
    </location>
</feature>
<dbReference type="GO" id="GO:0005789">
    <property type="term" value="C:endoplasmic reticulum membrane"/>
    <property type="evidence" value="ECO:0007669"/>
    <property type="project" value="UniProtKB-SubCell"/>
</dbReference>
<keyword evidence="10" id="KW-1185">Reference proteome</keyword>
<evidence type="ECO:0000256" key="7">
    <source>
        <dbReference type="ARBA" id="ARBA00023136"/>
    </source>
</evidence>
<dbReference type="GO" id="GO:0009097">
    <property type="term" value="P:isoleucine biosynthetic process"/>
    <property type="evidence" value="ECO:0000318"/>
    <property type="project" value="GO_Central"/>
</dbReference>
<keyword evidence="7" id="KW-0472">Membrane</keyword>
<evidence type="ECO:0000256" key="6">
    <source>
        <dbReference type="ARBA" id="ARBA00022989"/>
    </source>
</evidence>
<name>A0A2G2ZYW8_CAPAN</name>
<dbReference type="Gene3D" id="3.20.20.20">
    <property type="entry name" value="Dihydropteroate synthase-like"/>
    <property type="match status" value="1"/>
</dbReference>
<dbReference type="GO" id="GO:0004455">
    <property type="term" value="F:ketol-acid reductoisomerase activity"/>
    <property type="evidence" value="ECO:0000318"/>
    <property type="project" value="GO_Central"/>
</dbReference>
<accession>A0A2G2ZYW8</accession>
<dbReference type="InterPro" id="IPR013116">
    <property type="entry name" value="KARI_N"/>
</dbReference>
<reference evidence="9 10" key="2">
    <citation type="journal article" date="2017" name="Genome Biol.">
        <title>New reference genome sequences of hot pepper reveal the massive evolution of plant disease-resistance genes by retroduplication.</title>
        <authorList>
            <person name="Kim S."/>
            <person name="Park J."/>
            <person name="Yeom S.I."/>
            <person name="Kim Y.M."/>
            <person name="Seo E."/>
            <person name="Kim K.T."/>
            <person name="Kim M.S."/>
            <person name="Lee J.M."/>
            <person name="Cheong K."/>
            <person name="Shin H.S."/>
            <person name="Kim S.B."/>
            <person name="Han K."/>
            <person name="Lee J."/>
            <person name="Park M."/>
            <person name="Lee H.A."/>
            <person name="Lee H.Y."/>
            <person name="Lee Y."/>
            <person name="Oh S."/>
            <person name="Lee J.H."/>
            <person name="Choi E."/>
            <person name="Choi E."/>
            <person name="Lee S.E."/>
            <person name="Jeon J."/>
            <person name="Kim H."/>
            <person name="Choi G."/>
            <person name="Song H."/>
            <person name="Lee J."/>
            <person name="Lee S.C."/>
            <person name="Kwon J.K."/>
            <person name="Lee H.Y."/>
            <person name="Koo N."/>
            <person name="Hong Y."/>
            <person name="Kim R.W."/>
            <person name="Kang W.H."/>
            <person name="Huh J.H."/>
            <person name="Kang B.C."/>
            <person name="Yang T.J."/>
            <person name="Lee Y.H."/>
            <person name="Bennetzen J.L."/>
            <person name="Choi D."/>
        </authorList>
    </citation>
    <scope>NUCLEOTIDE SEQUENCE [LARGE SCALE GENOMIC DNA]</scope>
    <source>
        <strain evidence="10">cv. CM334</strain>
    </source>
</reference>
<keyword evidence="6" id="KW-1133">Transmembrane helix</keyword>
<dbReference type="Gramene" id="PHT87172">
    <property type="protein sequence ID" value="PHT87172"/>
    <property type="gene ID" value="T459_09278"/>
</dbReference>
<keyword evidence="3" id="KW-0337">GPI-anchor biosynthesis</keyword>
<keyword evidence="5" id="KW-0256">Endoplasmic reticulum</keyword>
<proteinExistence type="predicted"/>
<gene>
    <name evidence="9" type="ORF">T459_09278</name>
</gene>
<dbReference type="InterPro" id="IPR011005">
    <property type="entry name" value="Dihydropteroate_synth-like_sf"/>
</dbReference>
<protein>
    <recommendedName>
        <fullName evidence="8">KARI N-terminal Rossmann domain-containing protein</fullName>
    </recommendedName>
</protein>
<evidence type="ECO:0000259" key="8">
    <source>
        <dbReference type="Pfam" id="PF07991"/>
    </source>
</evidence>
<dbReference type="SUPFAM" id="SSF51735">
    <property type="entry name" value="NAD(P)-binding Rossmann-fold domains"/>
    <property type="match status" value="1"/>
</dbReference>
<reference evidence="9 10" key="1">
    <citation type="journal article" date="2014" name="Nat. Genet.">
        <title>Genome sequence of the hot pepper provides insights into the evolution of pungency in Capsicum species.</title>
        <authorList>
            <person name="Kim S."/>
            <person name="Park M."/>
            <person name="Yeom S.I."/>
            <person name="Kim Y.M."/>
            <person name="Lee J.M."/>
            <person name="Lee H.A."/>
            <person name="Seo E."/>
            <person name="Choi J."/>
            <person name="Cheong K."/>
            <person name="Kim K.T."/>
            <person name="Jung K."/>
            <person name="Lee G.W."/>
            <person name="Oh S.K."/>
            <person name="Bae C."/>
            <person name="Kim S.B."/>
            <person name="Lee H.Y."/>
            <person name="Kim S.Y."/>
            <person name="Kim M.S."/>
            <person name="Kang B.C."/>
            <person name="Jo Y.D."/>
            <person name="Yang H.B."/>
            <person name="Jeong H.J."/>
            <person name="Kang W.H."/>
            <person name="Kwon J.K."/>
            <person name="Shin C."/>
            <person name="Lim J.Y."/>
            <person name="Park J.H."/>
            <person name="Huh J.H."/>
            <person name="Kim J.S."/>
            <person name="Kim B.D."/>
            <person name="Cohen O."/>
            <person name="Paran I."/>
            <person name="Suh M.C."/>
            <person name="Lee S.B."/>
            <person name="Kim Y.K."/>
            <person name="Shin Y."/>
            <person name="Noh S.J."/>
            <person name="Park J."/>
            <person name="Seo Y.S."/>
            <person name="Kwon S.Y."/>
            <person name="Kim H.A."/>
            <person name="Park J.M."/>
            <person name="Kim H.J."/>
            <person name="Choi S.B."/>
            <person name="Bosland P.W."/>
            <person name="Reeves G."/>
            <person name="Jo S.H."/>
            <person name="Lee B.W."/>
            <person name="Cho H.T."/>
            <person name="Choi H.S."/>
            <person name="Lee M.S."/>
            <person name="Yu Y."/>
            <person name="Do Choi Y."/>
            <person name="Park B.S."/>
            <person name="van Deynze A."/>
            <person name="Ashrafi H."/>
            <person name="Hill T."/>
            <person name="Kim W.T."/>
            <person name="Pai H.S."/>
            <person name="Ahn H.K."/>
            <person name="Yeam I."/>
            <person name="Giovannoni J.J."/>
            <person name="Rose J.K."/>
            <person name="Sorensen I."/>
            <person name="Lee S.J."/>
            <person name="Kim R.W."/>
            <person name="Choi I.Y."/>
            <person name="Choi B.S."/>
            <person name="Lim J.S."/>
            <person name="Lee Y.H."/>
            <person name="Choi D."/>
        </authorList>
    </citation>
    <scope>NUCLEOTIDE SEQUENCE [LARGE SCALE GENOMIC DNA]</scope>
    <source>
        <strain evidence="10">cv. CM334</strain>
    </source>
</reference>
<dbReference type="Pfam" id="PF06699">
    <property type="entry name" value="PIG-F"/>
    <property type="match status" value="1"/>
</dbReference>
<evidence type="ECO:0000256" key="2">
    <source>
        <dbReference type="ARBA" id="ARBA00004687"/>
    </source>
</evidence>
<dbReference type="GO" id="GO:0009099">
    <property type="term" value="P:L-valine biosynthetic process"/>
    <property type="evidence" value="ECO:0000318"/>
    <property type="project" value="GO_Central"/>
</dbReference>
<sequence>MNFTMRIQFVPLACVFGSSWTDWHRIFARTKPNESTDYMICLFAYGAVIRALFGAWPMALDWESPWQADNNEKMCSHMKPNIILWVSHGFLLGHLQSIGLDFPKNMSVIVLCPKGMGPSVRRLYVQGKEINSAGINGAYGDNGSLMYHHGYGYATYITYSPATSPVPTVRHNGQLYGAQHYHYPYFQPVPPISTPYAMSVTLGKGEISTSYAAESYNIPLVAEIYFTPSIALRVAECFDKIRVNPGNFGISSFVYVLVFGRSSRIAMI</sequence>
<dbReference type="InterPro" id="IPR013023">
    <property type="entry name" value="KARI"/>
</dbReference>
<dbReference type="Proteomes" id="UP000222542">
    <property type="component" value="Unassembled WGS sequence"/>
</dbReference>
<dbReference type="UniPathway" id="UPA00196"/>
<dbReference type="GO" id="GO:0006506">
    <property type="term" value="P:GPI anchor biosynthetic process"/>
    <property type="evidence" value="ECO:0007669"/>
    <property type="project" value="UniProtKB-UniPathway"/>
</dbReference>
<evidence type="ECO:0000256" key="3">
    <source>
        <dbReference type="ARBA" id="ARBA00022502"/>
    </source>
</evidence>
<dbReference type="STRING" id="4072.A0A2G2ZYW8"/>
<dbReference type="PANTHER" id="PTHR21371:SF1">
    <property type="entry name" value="KETOL-ACID REDUCTOISOMERASE, MITOCHONDRIAL"/>
    <property type="match status" value="1"/>
</dbReference>
<dbReference type="PANTHER" id="PTHR21371">
    <property type="entry name" value="KETOL-ACID REDUCTOISOMERASE, MITOCHONDRIAL"/>
    <property type="match status" value="1"/>
</dbReference>
<comment type="subcellular location">
    <subcellularLocation>
        <location evidence="1">Endoplasmic reticulum membrane</location>
        <topology evidence="1">Multi-pass membrane protein</topology>
    </subcellularLocation>
</comment>
<evidence type="ECO:0000256" key="4">
    <source>
        <dbReference type="ARBA" id="ARBA00022692"/>
    </source>
</evidence>
<dbReference type="EMBL" id="AYRZ02000003">
    <property type="protein sequence ID" value="PHT87172.1"/>
    <property type="molecule type" value="Genomic_DNA"/>
</dbReference>
<dbReference type="InterPro" id="IPR009580">
    <property type="entry name" value="GPI_biosynthesis_protein_Pig-F"/>
</dbReference>
<organism evidence="9 10">
    <name type="scientific">Capsicum annuum</name>
    <name type="common">Capsicum pepper</name>
    <dbReference type="NCBI Taxonomy" id="4072"/>
    <lineage>
        <taxon>Eukaryota</taxon>
        <taxon>Viridiplantae</taxon>
        <taxon>Streptophyta</taxon>
        <taxon>Embryophyta</taxon>
        <taxon>Tracheophyta</taxon>
        <taxon>Spermatophyta</taxon>
        <taxon>Magnoliopsida</taxon>
        <taxon>eudicotyledons</taxon>
        <taxon>Gunneridae</taxon>
        <taxon>Pentapetalae</taxon>
        <taxon>asterids</taxon>
        <taxon>lamiids</taxon>
        <taxon>Solanales</taxon>
        <taxon>Solanaceae</taxon>
        <taxon>Solanoideae</taxon>
        <taxon>Capsiceae</taxon>
        <taxon>Capsicum</taxon>
    </lineage>
</organism>
<evidence type="ECO:0000256" key="5">
    <source>
        <dbReference type="ARBA" id="ARBA00022824"/>
    </source>
</evidence>
<dbReference type="AlphaFoldDB" id="A0A2G2ZYW8"/>